<dbReference type="EMBL" id="LAZR01058464">
    <property type="protein sequence ID" value="KKK69836.1"/>
    <property type="molecule type" value="Genomic_DNA"/>
</dbReference>
<evidence type="ECO:0000313" key="1">
    <source>
        <dbReference type="EMBL" id="KKK69836.1"/>
    </source>
</evidence>
<gene>
    <name evidence="1" type="ORF">LCGC14_2930060</name>
</gene>
<sequence length="47" mass="5443">MMRNWKDKGIILDPDIGVGDDYAQFCTHDEAVSFMNIFDYVSVIEDK</sequence>
<dbReference type="AlphaFoldDB" id="A0A0F9AC99"/>
<reference evidence="1" key="1">
    <citation type="journal article" date="2015" name="Nature">
        <title>Complex archaea that bridge the gap between prokaryotes and eukaryotes.</title>
        <authorList>
            <person name="Spang A."/>
            <person name="Saw J.H."/>
            <person name="Jorgensen S.L."/>
            <person name="Zaremba-Niedzwiedzka K."/>
            <person name="Martijn J."/>
            <person name="Lind A.E."/>
            <person name="van Eijk R."/>
            <person name="Schleper C."/>
            <person name="Guy L."/>
            <person name="Ettema T.J."/>
        </authorList>
    </citation>
    <scope>NUCLEOTIDE SEQUENCE</scope>
</reference>
<proteinExistence type="predicted"/>
<protein>
    <submittedName>
        <fullName evidence="1">Uncharacterized protein</fullName>
    </submittedName>
</protein>
<name>A0A0F9AC99_9ZZZZ</name>
<comment type="caution">
    <text evidence="1">The sequence shown here is derived from an EMBL/GenBank/DDBJ whole genome shotgun (WGS) entry which is preliminary data.</text>
</comment>
<organism evidence="1">
    <name type="scientific">marine sediment metagenome</name>
    <dbReference type="NCBI Taxonomy" id="412755"/>
    <lineage>
        <taxon>unclassified sequences</taxon>
        <taxon>metagenomes</taxon>
        <taxon>ecological metagenomes</taxon>
    </lineage>
</organism>
<accession>A0A0F9AC99</accession>